<keyword evidence="10 13" id="KW-0234">DNA repair</keyword>
<evidence type="ECO:0000256" key="3">
    <source>
        <dbReference type="ARBA" id="ARBA00022722"/>
    </source>
</evidence>
<feature type="binding site" evidence="13">
    <location>
        <position position="84"/>
    </location>
    <ligand>
        <name>Mg(2+)</name>
        <dbReference type="ChEBI" id="CHEBI:18420"/>
    </ligand>
</feature>
<dbReference type="EMBL" id="JACBXQ010000001">
    <property type="protein sequence ID" value="MBG9985466.1"/>
    <property type="molecule type" value="Genomic_DNA"/>
</dbReference>
<keyword evidence="7 13" id="KW-0378">Hydrolase</keyword>
<feature type="binding site" evidence="13">
    <location>
        <position position="97"/>
    </location>
    <ligand>
        <name>Mg(2+)</name>
        <dbReference type="ChEBI" id="CHEBI:18420"/>
    </ligand>
</feature>
<comment type="cofactor">
    <cofactor evidence="13">
        <name>Mg(2+)</name>
        <dbReference type="ChEBI" id="CHEBI:18420"/>
    </cofactor>
    <text evidence="13">Binds 1 Mg(2+) ion per subunit.</text>
</comment>
<evidence type="ECO:0000256" key="14">
    <source>
        <dbReference type="NCBIfam" id="TIGR00648"/>
    </source>
</evidence>
<dbReference type="RefSeq" id="WP_197113786.1">
    <property type="nucleotide sequence ID" value="NZ_JACBXQ010000001.1"/>
</dbReference>
<evidence type="ECO:0000256" key="12">
    <source>
        <dbReference type="ARBA" id="ARBA00029523"/>
    </source>
</evidence>
<evidence type="ECO:0000256" key="4">
    <source>
        <dbReference type="ARBA" id="ARBA00022723"/>
    </source>
</evidence>
<feature type="binding site" evidence="13">
    <location>
        <position position="82"/>
    </location>
    <ligand>
        <name>Mg(2+)</name>
        <dbReference type="ChEBI" id="CHEBI:18420"/>
    </ligand>
</feature>
<protein>
    <recommendedName>
        <fullName evidence="12 13">Holliday junction resolvase RecU</fullName>
        <ecNumber evidence="13 14">3.1.21.10</ecNumber>
    </recommendedName>
    <alternativeName>
        <fullName evidence="13">Recombination protein U homolog</fullName>
    </alternativeName>
</protein>
<evidence type="ECO:0000256" key="2">
    <source>
        <dbReference type="ARBA" id="ARBA00022490"/>
    </source>
</evidence>
<name>A0ABS0LMS8_9LACT</name>
<comment type="caution">
    <text evidence="16">The sequence shown here is derived from an EMBL/GenBank/DDBJ whole genome shotgun (WGS) entry which is preliminary data.</text>
</comment>
<accession>A0ABS0LMS8</accession>
<dbReference type="HAMAP" id="MF_00130">
    <property type="entry name" value="RecU"/>
    <property type="match status" value="1"/>
</dbReference>
<dbReference type="PIRSF" id="PIRSF037785">
    <property type="entry name" value="RecU"/>
    <property type="match status" value="1"/>
</dbReference>
<evidence type="ECO:0000256" key="11">
    <source>
        <dbReference type="ARBA" id="ARBA00023447"/>
    </source>
</evidence>
<feature type="region of interest" description="Disordered" evidence="15">
    <location>
        <begin position="1"/>
        <end position="25"/>
    </location>
</feature>
<proteinExistence type="inferred from homology"/>
<dbReference type="Proteomes" id="UP000721415">
    <property type="component" value="Unassembled WGS sequence"/>
</dbReference>
<dbReference type="NCBIfam" id="TIGR00648">
    <property type="entry name" value="recU"/>
    <property type="match status" value="1"/>
</dbReference>
<evidence type="ECO:0000256" key="5">
    <source>
        <dbReference type="ARBA" id="ARBA00022759"/>
    </source>
</evidence>
<evidence type="ECO:0000256" key="7">
    <source>
        <dbReference type="ARBA" id="ARBA00022801"/>
    </source>
</evidence>
<dbReference type="InterPro" id="IPR011335">
    <property type="entry name" value="Restrct_endonuc-II-like"/>
</dbReference>
<dbReference type="InterPro" id="IPR011856">
    <property type="entry name" value="tRNA_endonuc-like_dom_sf"/>
</dbReference>
<comment type="similarity">
    <text evidence="11 13">Belongs to the RecU family.</text>
</comment>
<evidence type="ECO:0000256" key="9">
    <source>
        <dbReference type="ARBA" id="ARBA00023172"/>
    </source>
</evidence>
<keyword evidence="6 13" id="KW-0227">DNA damage</keyword>
<sequence>MINYPAGQGPHKKRRNPYSSATNYSSRGMSFEDKINQSNLYYLKHQIAVIHKKPTPIQVVKVDYPKRSAAKITEAYYRNASTTDYNGIYKGLYIDFETKETKNKTSFPLSNLHDHQLKHMHDCYQHGGVVFLLISFRSNQTVYLLPFKLLQYYLDHFQKQSIPYEFIEQNAFVCSQGIFPPIDYIQALDKFLDQQ</sequence>
<evidence type="ECO:0000256" key="1">
    <source>
        <dbReference type="ARBA" id="ARBA00004496"/>
    </source>
</evidence>
<dbReference type="Gene3D" id="3.40.1350.10">
    <property type="match status" value="1"/>
</dbReference>
<comment type="catalytic activity">
    <reaction evidence="13">
        <text>Endonucleolytic cleavage at a junction such as a reciprocal single-stranded crossover between two homologous DNA duplexes (Holliday junction).</text>
        <dbReference type="EC" id="3.1.21.10"/>
    </reaction>
</comment>
<evidence type="ECO:0000256" key="8">
    <source>
        <dbReference type="ARBA" id="ARBA00022842"/>
    </source>
</evidence>
<keyword evidence="5 13" id="KW-0255">Endonuclease</keyword>
<keyword evidence="2 13" id="KW-0963">Cytoplasm</keyword>
<organism evidence="16 17">
    <name type="scientific">Facklamia lactis</name>
    <dbReference type="NCBI Taxonomy" id="2749967"/>
    <lineage>
        <taxon>Bacteria</taxon>
        <taxon>Bacillati</taxon>
        <taxon>Bacillota</taxon>
        <taxon>Bacilli</taxon>
        <taxon>Lactobacillales</taxon>
        <taxon>Aerococcaceae</taxon>
        <taxon>Facklamia</taxon>
    </lineage>
</organism>
<dbReference type="NCBIfam" id="NF002584">
    <property type="entry name" value="PRK02234.1-5"/>
    <property type="match status" value="1"/>
</dbReference>
<feature type="binding site" evidence="13">
    <location>
        <position position="116"/>
    </location>
    <ligand>
        <name>Mg(2+)</name>
        <dbReference type="ChEBI" id="CHEBI:18420"/>
    </ligand>
</feature>
<evidence type="ECO:0000256" key="10">
    <source>
        <dbReference type="ARBA" id="ARBA00023204"/>
    </source>
</evidence>
<dbReference type="Pfam" id="PF03838">
    <property type="entry name" value="RecU"/>
    <property type="match status" value="1"/>
</dbReference>
<keyword evidence="3 13" id="KW-0540">Nuclease</keyword>
<gene>
    <name evidence="13 16" type="primary">recU</name>
    <name evidence="16" type="ORF">HZY91_00990</name>
</gene>
<dbReference type="EC" id="3.1.21.10" evidence="13 14"/>
<evidence type="ECO:0000256" key="13">
    <source>
        <dbReference type="HAMAP-Rule" id="MF_00130"/>
    </source>
</evidence>
<comment type="subcellular location">
    <subcellularLocation>
        <location evidence="1 13">Cytoplasm</location>
    </subcellularLocation>
</comment>
<evidence type="ECO:0000313" key="17">
    <source>
        <dbReference type="Proteomes" id="UP000721415"/>
    </source>
</evidence>
<keyword evidence="4 13" id="KW-0479">Metal-binding</keyword>
<evidence type="ECO:0000256" key="6">
    <source>
        <dbReference type="ARBA" id="ARBA00022763"/>
    </source>
</evidence>
<feature type="site" description="Transition state stabilizer" evidence="13">
    <location>
        <position position="99"/>
    </location>
</feature>
<dbReference type="CDD" id="cd22354">
    <property type="entry name" value="RecU-like"/>
    <property type="match status" value="1"/>
</dbReference>
<reference evidence="16 17" key="1">
    <citation type="submission" date="2020-07" db="EMBL/GenBank/DDBJ databases">
        <title>Facklamia lactis sp. nov., isolated from raw milk.</title>
        <authorList>
            <person name="Doll E.V."/>
            <person name="Huptas C."/>
            <person name="Staib L."/>
            <person name="Wenning M."/>
            <person name="Scherer S."/>
        </authorList>
    </citation>
    <scope>NUCLEOTIDE SEQUENCE [LARGE SCALE GENOMIC DNA]</scope>
    <source>
        <strain evidence="16 17">DSM 111018</strain>
    </source>
</reference>
<keyword evidence="9 13" id="KW-0233">DNA recombination</keyword>
<evidence type="ECO:0000313" key="16">
    <source>
        <dbReference type="EMBL" id="MBG9985466.1"/>
    </source>
</evidence>
<keyword evidence="8 13" id="KW-0460">Magnesium</keyword>
<keyword evidence="17" id="KW-1185">Reference proteome</keyword>
<dbReference type="SUPFAM" id="SSF52980">
    <property type="entry name" value="Restriction endonuclease-like"/>
    <property type="match status" value="1"/>
</dbReference>
<comment type="function">
    <text evidence="13">Endonuclease that resolves Holliday junction intermediates in genetic recombination. Cleaves mobile four-strand junctions by introducing symmetrical nicks in paired strands. Promotes annealing of linear ssDNA with homologous dsDNA. Required for DNA repair, homologous recombination and chromosome segregation.</text>
</comment>
<evidence type="ECO:0000256" key="15">
    <source>
        <dbReference type="SAM" id="MobiDB-lite"/>
    </source>
</evidence>
<dbReference type="InterPro" id="IPR004612">
    <property type="entry name" value="Resolv_RecU"/>
</dbReference>